<accession>A0A9D4NFL7</accession>
<protein>
    <submittedName>
        <fullName evidence="1">Uncharacterized protein</fullName>
    </submittedName>
</protein>
<proteinExistence type="predicted"/>
<dbReference type="AlphaFoldDB" id="A0A9D4NFL7"/>
<reference evidence="1" key="1">
    <citation type="journal article" date="2019" name="bioRxiv">
        <title>The Genome of the Zebra Mussel, Dreissena polymorpha: A Resource for Invasive Species Research.</title>
        <authorList>
            <person name="McCartney M.A."/>
            <person name="Auch B."/>
            <person name="Kono T."/>
            <person name="Mallez S."/>
            <person name="Zhang Y."/>
            <person name="Obille A."/>
            <person name="Becker A."/>
            <person name="Abrahante J.E."/>
            <person name="Garbe J."/>
            <person name="Badalamenti J.P."/>
            <person name="Herman A."/>
            <person name="Mangelson H."/>
            <person name="Liachko I."/>
            <person name="Sullivan S."/>
            <person name="Sone E.D."/>
            <person name="Koren S."/>
            <person name="Silverstein K.A.T."/>
            <person name="Beckman K.B."/>
            <person name="Gohl D.M."/>
        </authorList>
    </citation>
    <scope>NUCLEOTIDE SEQUENCE</scope>
    <source>
        <strain evidence="1">Duluth1</strain>
        <tissue evidence="1">Whole animal</tissue>
    </source>
</reference>
<evidence type="ECO:0000313" key="2">
    <source>
        <dbReference type="Proteomes" id="UP000828390"/>
    </source>
</evidence>
<dbReference type="EMBL" id="JAIWYP010000001">
    <property type="protein sequence ID" value="KAH3894530.1"/>
    <property type="molecule type" value="Genomic_DNA"/>
</dbReference>
<reference evidence="1" key="2">
    <citation type="submission" date="2020-11" db="EMBL/GenBank/DDBJ databases">
        <authorList>
            <person name="McCartney M.A."/>
            <person name="Auch B."/>
            <person name="Kono T."/>
            <person name="Mallez S."/>
            <person name="Becker A."/>
            <person name="Gohl D.M."/>
            <person name="Silverstein K.A.T."/>
            <person name="Koren S."/>
            <person name="Bechman K.B."/>
            <person name="Herman A."/>
            <person name="Abrahante J.E."/>
            <person name="Garbe J."/>
        </authorList>
    </citation>
    <scope>NUCLEOTIDE SEQUENCE</scope>
    <source>
        <strain evidence="1">Duluth1</strain>
        <tissue evidence="1">Whole animal</tissue>
    </source>
</reference>
<organism evidence="1 2">
    <name type="scientific">Dreissena polymorpha</name>
    <name type="common">Zebra mussel</name>
    <name type="synonym">Mytilus polymorpha</name>
    <dbReference type="NCBI Taxonomy" id="45954"/>
    <lineage>
        <taxon>Eukaryota</taxon>
        <taxon>Metazoa</taxon>
        <taxon>Spiralia</taxon>
        <taxon>Lophotrochozoa</taxon>
        <taxon>Mollusca</taxon>
        <taxon>Bivalvia</taxon>
        <taxon>Autobranchia</taxon>
        <taxon>Heteroconchia</taxon>
        <taxon>Euheterodonta</taxon>
        <taxon>Imparidentia</taxon>
        <taxon>Neoheterodontei</taxon>
        <taxon>Myida</taxon>
        <taxon>Dreissenoidea</taxon>
        <taxon>Dreissenidae</taxon>
        <taxon>Dreissena</taxon>
    </lineage>
</organism>
<dbReference type="Proteomes" id="UP000828390">
    <property type="component" value="Unassembled WGS sequence"/>
</dbReference>
<name>A0A9D4NFL7_DREPO</name>
<evidence type="ECO:0000313" key="1">
    <source>
        <dbReference type="EMBL" id="KAH3894530.1"/>
    </source>
</evidence>
<keyword evidence="2" id="KW-1185">Reference proteome</keyword>
<gene>
    <name evidence="1" type="ORF">DPMN_018688</name>
</gene>
<comment type="caution">
    <text evidence="1">The sequence shown here is derived from an EMBL/GenBank/DDBJ whole genome shotgun (WGS) entry which is preliminary data.</text>
</comment>
<sequence length="65" mass="7460">MPTDIELEKHYRESAYVLETIDNFERSPGNTLKDIRGVLVLMIALSNGSRTGEFSNLRVRNLHKL</sequence>